<protein>
    <submittedName>
        <fullName evidence="8">Aaa-atpase</fullName>
    </submittedName>
</protein>
<gene>
    <name evidence="8" type="ORF">CFP56_006257</name>
</gene>
<dbReference type="GO" id="GO:0005524">
    <property type="term" value="F:ATP binding"/>
    <property type="evidence" value="ECO:0007669"/>
    <property type="project" value="UniProtKB-KW"/>
</dbReference>
<dbReference type="AlphaFoldDB" id="A0AAW0L9P8"/>
<comment type="catalytic activity">
    <reaction evidence="5">
        <text>ATP + H2O = ADP + phosphate + H(+)</text>
        <dbReference type="Rhea" id="RHEA:13065"/>
        <dbReference type="ChEBI" id="CHEBI:15377"/>
        <dbReference type="ChEBI" id="CHEBI:15378"/>
        <dbReference type="ChEBI" id="CHEBI:30616"/>
        <dbReference type="ChEBI" id="CHEBI:43474"/>
        <dbReference type="ChEBI" id="CHEBI:456216"/>
    </reaction>
</comment>
<dbReference type="InterPro" id="IPR027417">
    <property type="entry name" value="P-loop_NTPase"/>
</dbReference>
<proteinExistence type="inferred from homology"/>
<dbReference type="Gene3D" id="3.40.50.300">
    <property type="entry name" value="P-loop containing nucleotide triphosphate hydrolases"/>
    <property type="match status" value="1"/>
</dbReference>
<dbReference type="Gene3D" id="6.10.280.40">
    <property type="match status" value="1"/>
</dbReference>
<dbReference type="Pfam" id="PF00004">
    <property type="entry name" value="AAA"/>
    <property type="match status" value="1"/>
</dbReference>
<feature type="domain" description="AAA+ ATPase" evidence="7">
    <location>
        <begin position="249"/>
        <end position="383"/>
    </location>
</feature>
<evidence type="ECO:0000259" key="7">
    <source>
        <dbReference type="SMART" id="SM00382"/>
    </source>
</evidence>
<organism evidence="8 9">
    <name type="scientific">Quercus suber</name>
    <name type="common">Cork oak</name>
    <dbReference type="NCBI Taxonomy" id="58331"/>
    <lineage>
        <taxon>Eukaryota</taxon>
        <taxon>Viridiplantae</taxon>
        <taxon>Streptophyta</taxon>
        <taxon>Embryophyta</taxon>
        <taxon>Tracheophyta</taxon>
        <taxon>Spermatophyta</taxon>
        <taxon>Magnoliopsida</taxon>
        <taxon>eudicotyledons</taxon>
        <taxon>Gunneridae</taxon>
        <taxon>Pentapetalae</taxon>
        <taxon>rosids</taxon>
        <taxon>fabids</taxon>
        <taxon>Fagales</taxon>
        <taxon>Fagaceae</taxon>
        <taxon>Quercus</taxon>
    </lineage>
</organism>
<comment type="cofactor">
    <cofactor evidence="1">
        <name>Mg(2+)</name>
        <dbReference type="ChEBI" id="CHEBI:18420"/>
    </cofactor>
</comment>
<dbReference type="GO" id="GO:0016887">
    <property type="term" value="F:ATP hydrolysis activity"/>
    <property type="evidence" value="ECO:0007669"/>
    <property type="project" value="InterPro"/>
</dbReference>
<dbReference type="CDD" id="cd19510">
    <property type="entry name" value="RecA-like_BCS1"/>
    <property type="match status" value="1"/>
</dbReference>
<evidence type="ECO:0000256" key="3">
    <source>
        <dbReference type="ARBA" id="ARBA00022801"/>
    </source>
</evidence>
<dbReference type="Proteomes" id="UP000237347">
    <property type="component" value="Unassembled WGS sequence"/>
</dbReference>
<dbReference type="Pfam" id="PF14363">
    <property type="entry name" value="AAA_assoc"/>
    <property type="match status" value="1"/>
</dbReference>
<dbReference type="InterPro" id="IPR003959">
    <property type="entry name" value="ATPase_AAA_core"/>
</dbReference>
<comment type="caution">
    <text evidence="8">The sequence shown here is derived from an EMBL/GenBank/DDBJ whole genome shotgun (WGS) entry which is preliminary data.</text>
</comment>
<dbReference type="PANTHER" id="PTHR23070">
    <property type="entry name" value="BCS1 AAA-TYPE ATPASE"/>
    <property type="match status" value="1"/>
</dbReference>
<dbReference type="PROSITE" id="PS00674">
    <property type="entry name" value="AAA"/>
    <property type="match status" value="1"/>
</dbReference>
<dbReference type="InterPro" id="IPR003593">
    <property type="entry name" value="AAA+_ATPase"/>
</dbReference>
<dbReference type="InterPro" id="IPR025753">
    <property type="entry name" value="AAA_N_dom"/>
</dbReference>
<evidence type="ECO:0000256" key="2">
    <source>
        <dbReference type="ARBA" id="ARBA00007448"/>
    </source>
</evidence>
<evidence type="ECO:0000313" key="8">
    <source>
        <dbReference type="EMBL" id="KAK7847782.1"/>
    </source>
</evidence>
<keyword evidence="3" id="KW-0378">Hydrolase</keyword>
<dbReference type="EMBL" id="PKMF04000136">
    <property type="protein sequence ID" value="KAK7847782.1"/>
    <property type="molecule type" value="Genomic_DNA"/>
</dbReference>
<keyword evidence="6" id="KW-0067">ATP-binding</keyword>
<sequence length="539" mass="61813">MFPFTSMPSTTSVLSTYTSFAASAMLLRTVISEVQTMTTQLIPQHLQEKFLSKLGGLFRNNFSSQITLIIDEHNGLSINEIYQASDIYLSTIITPSVKHLKVSKAPREKNLSITIDKGEKIIDVFEGIRLIWEFVSIEKQKSYYDYESSFPSTETSEQRSIHLSFHKKYKEIVLSTYLPYVVERSKVIKEENKVVKLYSLGNSYQDVNLDHPSTFDTLAMDPKLKKELMDDLNRFLKRRVFYRRVGKAWKRGYLLYGPPGTGKSSLIAAMANYLKFDIYDLELSNLHSNADLRRLIASTANRSILVIEDIDCTIELQDRQYGGYNQTDNQLTLSGLLNFIDGLWTSCGDERIIVFTTNHKDRLDPALLRPGRMDMHIHMSYCTPSGFKILASNYLRIESHCLFTEIEGLIKVVEVTPAEVAEELMKSEDPDIALAGLVAFLQQKKKQMKCSEESKSEVEKVNEQSKQSLRKKKVKESKLEVVKESKRKRARSDRLDPALLRPGRMDMHIHMSYCTADGHKMIASNYLRIESHCLFTEIE</sequence>
<dbReference type="InterPro" id="IPR003960">
    <property type="entry name" value="ATPase_AAA_CS"/>
</dbReference>
<evidence type="ECO:0000256" key="1">
    <source>
        <dbReference type="ARBA" id="ARBA00001946"/>
    </source>
</evidence>
<dbReference type="SMART" id="SM00382">
    <property type="entry name" value="AAA"/>
    <property type="match status" value="1"/>
</dbReference>
<dbReference type="SUPFAM" id="SSF52540">
    <property type="entry name" value="P-loop containing nucleoside triphosphate hydrolases"/>
    <property type="match status" value="1"/>
</dbReference>
<name>A0AAW0L9P8_QUESU</name>
<dbReference type="Pfam" id="PF25568">
    <property type="entry name" value="AAA_lid_At3g28540"/>
    <property type="match status" value="1"/>
</dbReference>
<evidence type="ECO:0000256" key="4">
    <source>
        <dbReference type="ARBA" id="ARBA00022842"/>
    </source>
</evidence>
<dbReference type="InterPro" id="IPR050747">
    <property type="entry name" value="Mitochondrial_chaperone_BCS1"/>
</dbReference>
<keyword evidence="9" id="KW-1185">Reference proteome</keyword>
<accession>A0AAW0L9P8</accession>
<dbReference type="InterPro" id="IPR058017">
    <property type="entry name" value="At3g28540-like_C"/>
</dbReference>
<comment type="similarity">
    <text evidence="2">Belongs to the AAA ATPase family. BCS1 subfamily.</text>
</comment>
<keyword evidence="6" id="KW-0547">Nucleotide-binding</keyword>
<reference evidence="8 9" key="1">
    <citation type="journal article" date="2018" name="Sci. Data">
        <title>The draft genome sequence of cork oak.</title>
        <authorList>
            <person name="Ramos A.M."/>
            <person name="Usie A."/>
            <person name="Barbosa P."/>
            <person name="Barros P.M."/>
            <person name="Capote T."/>
            <person name="Chaves I."/>
            <person name="Simoes F."/>
            <person name="Abreu I."/>
            <person name="Carrasquinho I."/>
            <person name="Faro C."/>
            <person name="Guimaraes J.B."/>
            <person name="Mendonca D."/>
            <person name="Nobrega F."/>
            <person name="Rodrigues L."/>
            <person name="Saibo N.J.M."/>
            <person name="Varela M.C."/>
            <person name="Egas C."/>
            <person name="Matos J."/>
            <person name="Miguel C.M."/>
            <person name="Oliveira M.M."/>
            <person name="Ricardo C.P."/>
            <person name="Goncalves S."/>
        </authorList>
    </citation>
    <scope>NUCLEOTIDE SEQUENCE [LARGE SCALE GENOMIC DNA]</scope>
    <source>
        <strain evidence="9">cv. HL8</strain>
    </source>
</reference>
<dbReference type="GO" id="GO:0006950">
    <property type="term" value="P:response to stress"/>
    <property type="evidence" value="ECO:0007669"/>
    <property type="project" value="UniProtKB-ARBA"/>
</dbReference>
<evidence type="ECO:0000313" key="9">
    <source>
        <dbReference type="Proteomes" id="UP000237347"/>
    </source>
</evidence>
<keyword evidence="4" id="KW-0460">Magnesium</keyword>
<evidence type="ECO:0000256" key="6">
    <source>
        <dbReference type="RuleBase" id="RU003651"/>
    </source>
</evidence>
<evidence type="ECO:0000256" key="5">
    <source>
        <dbReference type="ARBA" id="ARBA00049360"/>
    </source>
</evidence>